<evidence type="ECO:0000256" key="2">
    <source>
        <dbReference type="ARBA" id="ARBA00022670"/>
    </source>
</evidence>
<keyword evidence="11" id="KW-1185">Reference proteome</keyword>
<evidence type="ECO:0000256" key="5">
    <source>
        <dbReference type="ARBA" id="ARBA00022807"/>
    </source>
</evidence>
<feature type="compositionally biased region" description="Basic and acidic residues" evidence="7">
    <location>
        <begin position="355"/>
        <end position="376"/>
    </location>
</feature>
<dbReference type="InterPro" id="IPR044635">
    <property type="entry name" value="UBP14-like"/>
</dbReference>
<dbReference type="SUPFAM" id="SSF54236">
    <property type="entry name" value="Ubiquitin-like"/>
    <property type="match status" value="1"/>
</dbReference>
<dbReference type="Pfam" id="PF00240">
    <property type="entry name" value="ubiquitin"/>
    <property type="match status" value="1"/>
</dbReference>
<organism evidence="10 11">
    <name type="scientific">Absidia repens</name>
    <dbReference type="NCBI Taxonomy" id="90262"/>
    <lineage>
        <taxon>Eukaryota</taxon>
        <taxon>Fungi</taxon>
        <taxon>Fungi incertae sedis</taxon>
        <taxon>Mucoromycota</taxon>
        <taxon>Mucoromycotina</taxon>
        <taxon>Mucoromycetes</taxon>
        <taxon>Mucorales</taxon>
        <taxon>Cunninghamellaceae</taxon>
        <taxon>Absidia</taxon>
    </lineage>
</organism>
<dbReference type="SMART" id="SM00213">
    <property type="entry name" value="UBQ"/>
    <property type="match status" value="1"/>
</dbReference>
<dbReference type="AlphaFoldDB" id="A0A1X2II84"/>
<evidence type="ECO:0000256" key="6">
    <source>
        <dbReference type="RuleBase" id="RU366025"/>
    </source>
</evidence>
<keyword evidence="2 6" id="KW-0645">Protease</keyword>
<dbReference type="InterPro" id="IPR000626">
    <property type="entry name" value="Ubiquitin-like_dom"/>
</dbReference>
<dbReference type="GO" id="GO:0070628">
    <property type="term" value="F:proteasome binding"/>
    <property type="evidence" value="ECO:0007669"/>
    <property type="project" value="TreeGrafter"/>
</dbReference>
<dbReference type="PROSITE" id="PS00299">
    <property type="entry name" value="UBIQUITIN_1"/>
    <property type="match status" value="1"/>
</dbReference>
<gene>
    <name evidence="10" type="ORF">BCR42DRAFT_413725</name>
</gene>
<keyword evidence="4 6" id="KW-0378">Hydrolase</keyword>
<dbReference type="Gene3D" id="3.10.20.90">
    <property type="entry name" value="Phosphatidylinositol 3-kinase Catalytic Subunit, Chain A, domain 1"/>
    <property type="match status" value="1"/>
</dbReference>
<evidence type="ECO:0000256" key="4">
    <source>
        <dbReference type="ARBA" id="ARBA00022801"/>
    </source>
</evidence>
<dbReference type="InterPro" id="IPR029071">
    <property type="entry name" value="Ubiquitin-like_domsf"/>
</dbReference>
<reference evidence="10 11" key="1">
    <citation type="submission" date="2016-07" db="EMBL/GenBank/DDBJ databases">
        <title>Pervasive Adenine N6-methylation of Active Genes in Fungi.</title>
        <authorList>
            <consortium name="DOE Joint Genome Institute"/>
            <person name="Mondo S.J."/>
            <person name="Dannebaum R.O."/>
            <person name="Kuo R.C."/>
            <person name="Labutti K."/>
            <person name="Haridas S."/>
            <person name="Kuo A."/>
            <person name="Salamov A."/>
            <person name="Ahrendt S.R."/>
            <person name="Lipzen A."/>
            <person name="Sullivan W."/>
            <person name="Andreopoulos W.B."/>
            <person name="Clum A."/>
            <person name="Lindquist E."/>
            <person name="Daum C."/>
            <person name="Ramamoorthy G.K."/>
            <person name="Gryganskyi A."/>
            <person name="Culley D."/>
            <person name="Magnuson J.K."/>
            <person name="James T.Y."/>
            <person name="O'Malley M.A."/>
            <person name="Stajich J.E."/>
            <person name="Spatafora J.W."/>
            <person name="Visel A."/>
            <person name="Grigoriev I.V."/>
        </authorList>
    </citation>
    <scope>NUCLEOTIDE SEQUENCE [LARGE SCALE GENOMIC DNA]</scope>
    <source>
        <strain evidence="10 11">NRRL 1336</strain>
    </source>
</reference>
<dbReference type="Proteomes" id="UP000193560">
    <property type="component" value="Unassembled WGS sequence"/>
</dbReference>
<comment type="caution">
    <text evidence="10">The sequence shown here is derived from an EMBL/GenBank/DDBJ whole genome shotgun (WGS) entry which is preliminary data.</text>
</comment>
<dbReference type="GO" id="GO:0016579">
    <property type="term" value="P:protein deubiquitination"/>
    <property type="evidence" value="ECO:0007669"/>
    <property type="project" value="InterPro"/>
</dbReference>
<evidence type="ECO:0000313" key="11">
    <source>
        <dbReference type="Proteomes" id="UP000193560"/>
    </source>
</evidence>
<comment type="similarity">
    <text evidence="6">Belongs to the peptidase C19 family.</text>
</comment>
<dbReference type="Pfam" id="PF00443">
    <property type="entry name" value="UCH"/>
    <property type="match status" value="1"/>
</dbReference>
<feature type="compositionally biased region" description="Polar residues" evidence="7">
    <location>
        <begin position="395"/>
        <end position="408"/>
    </location>
</feature>
<dbReference type="InterPro" id="IPR018200">
    <property type="entry name" value="USP_CS"/>
</dbReference>
<evidence type="ECO:0000259" key="8">
    <source>
        <dbReference type="PROSITE" id="PS50053"/>
    </source>
</evidence>
<name>A0A1X2II84_9FUNG</name>
<sequence>MTKLNVNVKWSGKKFENIELDTDESPELFKTQIYSQTGVPPERQKIMVKGGMLKDTTDLNKLGLKEGHTFMMMGTAGEVVKPPPKPVQFLEDMTDAQMADALDIPAGLENLGNTCYMNSTLQCLRVMPELQTALGKYEGGIGGMDGRGNLTASLRDLFNNLNKSGEGFPPLVFWQMLRQAFPQFSQTGQGGVPMQQDAEECWSEIVSVLRSKLPPGDLASNNFVDQYMTGQMRTELKCVESADEEKQITTEAFSKLGCHISISTNFMINGILESLKEELEKNSPTLDRTAKYERVSRVNRLPKYLTVQFIRFFWKPQERIRAKILRKVKYPLEFDATELCTPELQSKFTKAKAKMKEVEDEKLQKKRDEKRRKLDPESPSGSSTSAMAVDKQEGNNESSTPATEQGKVNWNDYLDPELLKDEGCNPTGQYELCAVLTHVGRSADSGHYIGWVKKGEDEWHKFDDDKVSIVRDADIERLDGGGDWHTAYIVLYRAKQLD</sequence>
<evidence type="ECO:0000259" key="9">
    <source>
        <dbReference type="PROSITE" id="PS50235"/>
    </source>
</evidence>
<dbReference type="CDD" id="cd16104">
    <property type="entry name" value="Ubl_USP14_like"/>
    <property type="match status" value="1"/>
</dbReference>
<feature type="domain" description="USP" evidence="9">
    <location>
        <begin position="106"/>
        <end position="495"/>
    </location>
</feature>
<dbReference type="PROSITE" id="PS00973">
    <property type="entry name" value="USP_2"/>
    <property type="match status" value="1"/>
</dbReference>
<feature type="region of interest" description="Disordered" evidence="7">
    <location>
        <begin position="355"/>
        <end position="410"/>
    </location>
</feature>
<dbReference type="SUPFAM" id="SSF54001">
    <property type="entry name" value="Cysteine proteinases"/>
    <property type="match status" value="1"/>
</dbReference>
<proteinExistence type="inferred from homology"/>
<feature type="domain" description="Ubiquitin-like" evidence="8">
    <location>
        <begin position="4"/>
        <end position="73"/>
    </location>
</feature>
<dbReference type="InterPro" id="IPR019954">
    <property type="entry name" value="Ubiquitin_CS"/>
</dbReference>
<comment type="catalytic activity">
    <reaction evidence="1 6">
        <text>Thiol-dependent hydrolysis of ester, thioester, amide, peptide and isopeptide bonds formed by the C-terminal Gly of ubiquitin (a 76-residue protein attached to proteins as an intracellular targeting signal).</text>
        <dbReference type="EC" id="3.4.19.12"/>
    </reaction>
</comment>
<dbReference type="PROSITE" id="PS50235">
    <property type="entry name" value="USP_3"/>
    <property type="match status" value="1"/>
</dbReference>
<dbReference type="Gene3D" id="3.90.70.10">
    <property type="entry name" value="Cysteine proteinases"/>
    <property type="match status" value="1"/>
</dbReference>
<dbReference type="EMBL" id="MCGE01000010">
    <property type="protein sequence ID" value="ORZ17003.1"/>
    <property type="molecule type" value="Genomic_DNA"/>
</dbReference>
<dbReference type="InterPro" id="IPR038765">
    <property type="entry name" value="Papain-like_cys_pep_sf"/>
</dbReference>
<dbReference type="FunFam" id="3.10.20.90:FF:000119">
    <property type="entry name" value="Ubiquitin carboxyl-terminal hydrolase 14"/>
    <property type="match status" value="1"/>
</dbReference>
<evidence type="ECO:0000313" key="10">
    <source>
        <dbReference type="EMBL" id="ORZ17003.1"/>
    </source>
</evidence>
<dbReference type="PROSITE" id="PS00972">
    <property type="entry name" value="USP_1"/>
    <property type="match status" value="1"/>
</dbReference>
<dbReference type="PANTHER" id="PTHR43982:SF1">
    <property type="entry name" value="UBIQUITIN CARBOXYL-TERMINAL HYDROLASE 14"/>
    <property type="match status" value="1"/>
</dbReference>
<dbReference type="STRING" id="90262.A0A1X2II84"/>
<dbReference type="GO" id="GO:0043161">
    <property type="term" value="P:proteasome-mediated ubiquitin-dependent protein catabolic process"/>
    <property type="evidence" value="ECO:0007669"/>
    <property type="project" value="InterPro"/>
</dbReference>
<evidence type="ECO:0000256" key="7">
    <source>
        <dbReference type="SAM" id="MobiDB-lite"/>
    </source>
</evidence>
<dbReference type="GO" id="GO:0061136">
    <property type="term" value="P:regulation of proteasomal protein catabolic process"/>
    <property type="evidence" value="ECO:0007669"/>
    <property type="project" value="TreeGrafter"/>
</dbReference>
<dbReference type="GO" id="GO:0004843">
    <property type="term" value="F:cysteine-type deubiquitinase activity"/>
    <property type="evidence" value="ECO:0007669"/>
    <property type="project" value="UniProtKB-UniRule"/>
</dbReference>
<evidence type="ECO:0000256" key="3">
    <source>
        <dbReference type="ARBA" id="ARBA00022786"/>
    </source>
</evidence>
<keyword evidence="3 6" id="KW-0833">Ubl conjugation pathway</keyword>
<evidence type="ECO:0000256" key="1">
    <source>
        <dbReference type="ARBA" id="ARBA00000707"/>
    </source>
</evidence>
<dbReference type="InterPro" id="IPR028889">
    <property type="entry name" value="USP"/>
</dbReference>
<dbReference type="PROSITE" id="PS50053">
    <property type="entry name" value="UBIQUITIN_2"/>
    <property type="match status" value="1"/>
</dbReference>
<protein>
    <recommendedName>
        <fullName evidence="6">Ubiquitin carboxyl-terminal hydrolase</fullName>
        <ecNumber evidence="6">3.4.19.12</ecNumber>
    </recommendedName>
</protein>
<dbReference type="EC" id="3.4.19.12" evidence="6"/>
<dbReference type="PANTHER" id="PTHR43982">
    <property type="entry name" value="UBIQUITIN CARBOXYL-TERMINAL HYDROLASE"/>
    <property type="match status" value="1"/>
</dbReference>
<dbReference type="OrthoDB" id="333239at2759"/>
<dbReference type="InterPro" id="IPR001394">
    <property type="entry name" value="Peptidase_C19_UCH"/>
</dbReference>
<dbReference type="CDD" id="cd02657">
    <property type="entry name" value="Peptidase_C19A"/>
    <property type="match status" value="1"/>
</dbReference>
<keyword evidence="5 6" id="KW-0788">Thiol protease</keyword>
<accession>A0A1X2II84</accession>